<sequence length="86" mass="10081">MTQYHSSRYAPCRDFISPATQCQRRDSAWRSSCHDRSCRVLSSHWESRTLIYFSGQAVLILLSESLVHSWPSHVLLFCRWASTVYQ</sequence>
<name>A0A1Y2IJM0_TRAC3</name>
<gene>
    <name evidence="1" type="ORF">PYCCODRAFT_544170</name>
</gene>
<dbReference type="Proteomes" id="UP000193067">
    <property type="component" value="Unassembled WGS sequence"/>
</dbReference>
<protein>
    <submittedName>
        <fullName evidence="1">Uncharacterized protein</fullName>
    </submittedName>
</protein>
<dbReference type="AlphaFoldDB" id="A0A1Y2IJM0"/>
<accession>A0A1Y2IJM0</accession>
<evidence type="ECO:0000313" key="1">
    <source>
        <dbReference type="EMBL" id="OSD01360.1"/>
    </source>
</evidence>
<keyword evidence="2" id="KW-1185">Reference proteome</keyword>
<organism evidence="1 2">
    <name type="scientific">Trametes coccinea (strain BRFM310)</name>
    <name type="common">Pycnoporus coccineus</name>
    <dbReference type="NCBI Taxonomy" id="1353009"/>
    <lineage>
        <taxon>Eukaryota</taxon>
        <taxon>Fungi</taxon>
        <taxon>Dikarya</taxon>
        <taxon>Basidiomycota</taxon>
        <taxon>Agaricomycotina</taxon>
        <taxon>Agaricomycetes</taxon>
        <taxon>Polyporales</taxon>
        <taxon>Polyporaceae</taxon>
        <taxon>Trametes</taxon>
    </lineage>
</organism>
<dbReference type="EMBL" id="KZ084112">
    <property type="protein sequence ID" value="OSD01360.1"/>
    <property type="molecule type" value="Genomic_DNA"/>
</dbReference>
<evidence type="ECO:0000313" key="2">
    <source>
        <dbReference type="Proteomes" id="UP000193067"/>
    </source>
</evidence>
<reference evidence="1 2" key="1">
    <citation type="journal article" date="2015" name="Biotechnol. Biofuels">
        <title>Enhanced degradation of softwood versus hardwood by the white-rot fungus Pycnoporus coccineus.</title>
        <authorList>
            <person name="Couturier M."/>
            <person name="Navarro D."/>
            <person name="Chevret D."/>
            <person name="Henrissat B."/>
            <person name="Piumi F."/>
            <person name="Ruiz-Duenas F.J."/>
            <person name="Martinez A.T."/>
            <person name="Grigoriev I.V."/>
            <person name="Riley R."/>
            <person name="Lipzen A."/>
            <person name="Berrin J.G."/>
            <person name="Master E.R."/>
            <person name="Rosso M.N."/>
        </authorList>
    </citation>
    <scope>NUCLEOTIDE SEQUENCE [LARGE SCALE GENOMIC DNA]</scope>
    <source>
        <strain evidence="1 2">BRFM310</strain>
    </source>
</reference>
<proteinExistence type="predicted"/>